<dbReference type="Pfam" id="PF07739">
    <property type="entry name" value="TipAS"/>
    <property type="match status" value="1"/>
</dbReference>
<protein>
    <submittedName>
        <fullName evidence="7">MerR family transcriptional regulator</fullName>
    </submittedName>
</protein>
<dbReference type="GO" id="GO:0003677">
    <property type="term" value="F:DNA binding"/>
    <property type="evidence" value="ECO:0007669"/>
    <property type="project" value="UniProtKB-KW"/>
</dbReference>
<sequence>MEPISIKVGELAKQTGISIRTLHYYDEIGLLKPSERTETGHRLYTPEDIVCLQQIISLRQLEFSLDEIHNCLEDPNFNLSSVVTLHISRLREQIELARKLYNRLETIADTLNQKKDISIHNLIGTIKVITMFEKYYSQEQLEELKQRRLQLGDEQIRQGEDAWKELISQVQNEMQKGTDPASQTIQELAQRWMNLIQAFTGGNPEIEKSLNTMYQQEGIAVASQNTLDRETCEYMARAIAILSDEPPAIMG</sequence>
<dbReference type="PRINTS" id="PR00040">
    <property type="entry name" value="HTHMERR"/>
</dbReference>
<keyword evidence="3" id="KW-0010">Activator</keyword>
<evidence type="ECO:0000256" key="3">
    <source>
        <dbReference type="ARBA" id="ARBA00023159"/>
    </source>
</evidence>
<dbReference type="RefSeq" id="WP_036266023.1">
    <property type="nucleotide sequence ID" value="NZ_LMTZ01000101.1"/>
</dbReference>
<dbReference type="PANTHER" id="PTHR30204">
    <property type="entry name" value="REDOX-CYCLING DRUG-SENSING TRANSCRIPTIONAL ACTIVATOR SOXR"/>
    <property type="match status" value="1"/>
</dbReference>
<keyword evidence="8" id="KW-1185">Reference proteome</keyword>
<dbReference type="OrthoDB" id="9791488at2"/>
<dbReference type="SUPFAM" id="SSF89082">
    <property type="entry name" value="Antibiotic binding domain of TipA-like multidrug resistance regulators"/>
    <property type="match status" value="1"/>
</dbReference>
<dbReference type="InterPro" id="IPR047057">
    <property type="entry name" value="MerR_fam"/>
</dbReference>
<dbReference type="CDD" id="cd01106">
    <property type="entry name" value="HTH_TipAL-Mta"/>
    <property type="match status" value="1"/>
</dbReference>
<evidence type="ECO:0000313" key="8">
    <source>
        <dbReference type="Proteomes" id="UP000053372"/>
    </source>
</evidence>
<evidence type="ECO:0000259" key="6">
    <source>
        <dbReference type="PROSITE" id="PS50937"/>
    </source>
</evidence>
<keyword evidence="1" id="KW-0805">Transcription regulation</keyword>
<dbReference type="Gene3D" id="1.10.490.50">
    <property type="entry name" value="Antibiotic binding domain of TipA-like multidrug resistance regulators"/>
    <property type="match status" value="1"/>
</dbReference>
<dbReference type="Pfam" id="PF13411">
    <property type="entry name" value="MerR_1"/>
    <property type="match status" value="1"/>
</dbReference>
<dbReference type="GO" id="GO:0003700">
    <property type="term" value="F:DNA-binding transcription factor activity"/>
    <property type="evidence" value="ECO:0007669"/>
    <property type="project" value="InterPro"/>
</dbReference>
<dbReference type="AlphaFoldDB" id="A0A0V7ZN94"/>
<dbReference type="PANTHER" id="PTHR30204:SF90">
    <property type="entry name" value="HTH-TYPE TRANSCRIPTIONAL ACTIVATOR MTA"/>
    <property type="match status" value="1"/>
</dbReference>
<dbReference type="InterPro" id="IPR009061">
    <property type="entry name" value="DNA-bd_dom_put_sf"/>
</dbReference>
<dbReference type="Gene3D" id="1.10.1660.10">
    <property type="match status" value="1"/>
</dbReference>
<dbReference type="Proteomes" id="UP000053372">
    <property type="component" value="Unassembled WGS sequence"/>
</dbReference>
<reference evidence="7 8" key="1">
    <citation type="journal article" date="2015" name="Genome Announc.">
        <title>Draft Genome of the Euendolithic (true boring) Cyanobacterium Mastigocoleus testarum strain BC008.</title>
        <authorList>
            <person name="Guida B.S."/>
            <person name="Garcia-Pichel F."/>
        </authorList>
    </citation>
    <scope>NUCLEOTIDE SEQUENCE [LARGE SCALE GENOMIC DNA]</scope>
    <source>
        <strain evidence="7 8">BC008</strain>
    </source>
</reference>
<dbReference type="EMBL" id="LMTZ01000101">
    <property type="protein sequence ID" value="KST65963.1"/>
    <property type="molecule type" value="Genomic_DNA"/>
</dbReference>
<evidence type="ECO:0000256" key="4">
    <source>
        <dbReference type="ARBA" id="ARBA00023163"/>
    </source>
</evidence>
<dbReference type="PROSITE" id="PS00552">
    <property type="entry name" value="HTH_MERR_1"/>
    <property type="match status" value="1"/>
</dbReference>
<dbReference type="SUPFAM" id="SSF46955">
    <property type="entry name" value="Putative DNA-binding domain"/>
    <property type="match status" value="1"/>
</dbReference>
<keyword evidence="5" id="KW-0175">Coiled coil</keyword>
<gene>
    <name evidence="7" type="ORF">BC008_23590</name>
</gene>
<proteinExistence type="predicted"/>
<feature type="coiled-coil region" evidence="5">
    <location>
        <begin position="87"/>
        <end position="114"/>
    </location>
</feature>
<evidence type="ECO:0000256" key="5">
    <source>
        <dbReference type="SAM" id="Coils"/>
    </source>
</evidence>
<evidence type="ECO:0000313" key="7">
    <source>
        <dbReference type="EMBL" id="KST65963.1"/>
    </source>
</evidence>
<evidence type="ECO:0000256" key="1">
    <source>
        <dbReference type="ARBA" id="ARBA00023015"/>
    </source>
</evidence>
<evidence type="ECO:0000256" key="2">
    <source>
        <dbReference type="ARBA" id="ARBA00023125"/>
    </source>
</evidence>
<dbReference type="InterPro" id="IPR036244">
    <property type="entry name" value="TipA-like_antibiotic-bd"/>
</dbReference>
<dbReference type="SMART" id="SM00422">
    <property type="entry name" value="HTH_MERR"/>
    <property type="match status" value="1"/>
</dbReference>
<name>A0A0V7ZN94_9CYAN</name>
<dbReference type="PROSITE" id="PS50937">
    <property type="entry name" value="HTH_MERR_2"/>
    <property type="match status" value="1"/>
</dbReference>
<feature type="domain" description="HTH merR-type" evidence="6">
    <location>
        <begin position="5"/>
        <end position="74"/>
    </location>
</feature>
<keyword evidence="2" id="KW-0238">DNA-binding</keyword>
<dbReference type="InterPro" id="IPR000551">
    <property type="entry name" value="MerR-type_HTH_dom"/>
</dbReference>
<organism evidence="7 8">
    <name type="scientific">Mastigocoleus testarum BC008</name>
    <dbReference type="NCBI Taxonomy" id="371196"/>
    <lineage>
        <taxon>Bacteria</taxon>
        <taxon>Bacillati</taxon>
        <taxon>Cyanobacteriota</taxon>
        <taxon>Cyanophyceae</taxon>
        <taxon>Nostocales</taxon>
        <taxon>Hapalosiphonaceae</taxon>
        <taxon>Mastigocoleus</taxon>
    </lineage>
</organism>
<accession>A0A0V7ZN94</accession>
<comment type="caution">
    <text evidence="7">The sequence shown here is derived from an EMBL/GenBank/DDBJ whole genome shotgun (WGS) entry which is preliminary data.</text>
</comment>
<dbReference type="InterPro" id="IPR012925">
    <property type="entry name" value="TipAS_dom"/>
</dbReference>
<keyword evidence="4" id="KW-0804">Transcription</keyword>